<dbReference type="PANTHER" id="PTHR34477">
    <property type="entry name" value="UPF0213 PROTEIN YHBQ"/>
    <property type="match status" value="1"/>
</dbReference>
<protein>
    <submittedName>
        <fullName evidence="3">Excinuclease ABC subunit C</fullName>
    </submittedName>
</protein>
<dbReference type="EMBL" id="PFCH01000007">
    <property type="protein sequence ID" value="PIR73081.1"/>
    <property type="molecule type" value="Genomic_DNA"/>
</dbReference>
<feature type="domain" description="GIY-YIG" evidence="2">
    <location>
        <begin position="1"/>
        <end position="75"/>
    </location>
</feature>
<dbReference type="AlphaFoldDB" id="A0A2H0TLQ1"/>
<comment type="similarity">
    <text evidence="1">Belongs to the UPF0213 family.</text>
</comment>
<dbReference type="SUPFAM" id="SSF82771">
    <property type="entry name" value="GIY-YIG endonuclease"/>
    <property type="match status" value="1"/>
</dbReference>
<dbReference type="InterPro" id="IPR000305">
    <property type="entry name" value="GIY-YIG_endonuc"/>
</dbReference>
<evidence type="ECO:0000313" key="4">
    <source>
        <dbReference type="Proteomes" id="UP000228508"/>
    </source>
</evidence>
<sequence length="94" mass="11504">MYYVYTIQSKIYKKVYVGYTNDLQRRLMLHNSGKVFSTKPYKPYKLIYYEAYQNKEDAQEREIFLKSGWGKNYLKRVLKHYFVVEKSKRISPKI</sequence>
<reference evidence="4" key="1">
    <citation type="submission" date="2017-09" db="EMBL/GenBank/DDBJ databases">
        <title>Depth-based differentiation of microbial function through sediment-hosted aquifers and enrichment of novel symbionts in the deep terrestrial subsurface.</title>
        <authorList>
            <person name="Probst A.J."/>
            <person name="Ladd B."/>
            <person name="Jarett J.K."/>
            <person name="Geller-Mcgrath D.E."/>
            <person name="Sieber C.M.K."/>
            <person name="Emerson J.B."/>
            <person name="Anantharaman K."/>
            <person name="Thomas B.C."/>
            <person name="Malmstrom R."/>
            <person name="Stieglmeier M."/>
            <person name="Klingl A."/>
            <person name="Woyke T."/>
            <person name="Ryan C.M."/>
            <person name="Banfield J.F."/>
        </authorList>
    </citation>
    <scope>NUCLEOTIDE SEQUENCE [LARGE SCALE GENOMIC DNA]</scope>
</reference>
<dbReference type="PANTHER" id="PTHR34477:SF5">
    <property type="entry name" value="BSL5627 PROTEIN"/>
    <property type="match status" value="1"/>
</dbReference>
<evidence type="ECO:0000259" key="2">
    <source>
        <dbReference type="PROSITE" id="PS50164"/>
    </source>
</evidence>
<evidence type="ECO:0000256" key="1">
    <source>
        <dbReference type="ARBA" id="ARBA00007435"/>
    </source>
</evidence>
<comment type="caution">
    <text evidence="3">The sequence shown here is derived from an EMBL/GenBank/DDBJ whole genome shotgun (WGS) entry which is preliminary data.</text>
</comment>
<accession>A0A2H0TLQ1</accession>
<dbReference type="Pfam" id="PF01541">
    <property type="entry name" value="GIY-YIG"/>
    <property type="match status" value="1"/>
</dbReference>
<dbReference type="PROSITE" id="PS50164">
    <property type="entry name" value="GIY_YIG"/>
    <property type="match status" value="1"/>
</dbReference>
<name>A0A2H0TLQ1_9BACT</name>
<dbReference type="Gene3D" id="3.40.1440.10">
    <property type="entry name" value="GIY-YIG endonuclease"/>
    <property type="match status" value="1"/>
</dbReference>
<proteinExistence type="inferred from homology"/>
<dbReference type="Proteomes" id="UP000228508">
    <property type="component" value="Unassembled WGS sequence"/>
</dbReference>
<dbReference type="InterPro" id="IPR035901">
    <property type="entry name" value="GIY-YIG_endonuc_sf"/>
</dbReference>
<dbReference type="CDD" id="cd10449">
    <property type="entry name" value="GIY-YIG_SLX1_like"/>
    <property type="match status" value="1"/>
</dbReference>
<gene>
    <name evidence="3" type="ORF">COV26_00375</name>
</gene>
<dbReference type="InterPro" id="IPR050190">
    <property type="entry name" value="UPF0213_domain"/>
</dbReference>
<evidence type="ECO:0000313" key="3">
    <source>
        <dbReference type="EMBL" id="PIR73081.1"/>
    </source>
</evidence>
<organism evidence="3 4">
    <name type="scientific">Candidatus Nealsonbacteria bacterium CG10_big_fil_rev_8_21_14_0_10_36_23</name>
    <dbReference type="NCBI Taxonomy" id="1974709"/>
    <lineage>
        <taxon>Bacteria</taxon>
        <taxon>Candidatus Nealsoniibacteriota</taxon>
    </lineage>
</organism>